<dbReference type="AlphaFoldDB" id="A0A6N6MME8"/>
<dbReference type="Gene3D" id="3.40.50.410">
    <property type="entry name" value="von Willebrand factor, type A domain"/>
    <property type="match status" value="1"/>
</dbReference>
<proteinExistence type="predicted"/>
<protein>
    <submittedName>
        <fullName evidence="2">VWA domain-containing protein</fullName>
    </submittedName>
</protein>
<dbReference type="PANTHER" id="PTHR37947:SF1">
    <property type="entry name" value="BLL2462 PROTEIN"/>
    <property type="match status" value="1"/>
</dbReference>
<keyword evidence="1" id="KW-0472">Membrane</keyword>
<gene>
    <name evidence="2" type="ORF">F6U93_00810</name>
</gene>
<evidence type="ECO:0000313" key="2">
    <source>
        <dbReference type="EMBL" id="KAB1071303.1"/>
    </source>
</evidence>
<reference evidence="2 3" key="1">
    <citation type="submission" date="2019-09" db="EMBL/GenBank/DDBJ databases">
        <authorList>
            <person name="Cao W.R."/>
        </authorList>
    </citation>
    <scope>NUCLEOTIDE SEQUENCE [LARGE SCALE GENOMIC DNA]</scope>
    <source>
        <strain evidence="2 3">B1N29</strain>
    </source>
</reference>
<dbReference type="RefSeq" id="WP_150935896.1">
    <property type="nucleotide sequence ID" value="NZ_WAAT01000004.1"/>
</dbReference>
<dbReference type="PANTHER" id="PTHR37947">
    <property type="entry name" value="BLL2462 PROTEIN"/>
    <property type="match status" value="1"/>
</dbReference>
<sequence length="677" mass="77742">MSSETILYIILAGILALLLALFQYFRKGKNMSKWYMFFSFLRFIIIFSILLLIINPSFEQLTLHVEKPNLVVAVDNSTSVKYLKQDGAVKNFIETIQNHAGLQEKFNLDVYTFGDKLNALDSLSFSESQTNIYHAFKQLSQVYKQSTAPTILISDGNQTYGNDYQFVHDLYKQPIYPVILGHTVRYTDLKIQQLNVNRYVYLKNKFPVETIVVYNGSETVNSKFEISNQHGVVFSKPVTFSKEDNSKVIHFTLPATAVGVSKYKAQIIPLSHEKNRVNNIKNFAVEVVDQKTNIAIISDFLHPDLGALKKSIESNEQRFVSILKPDNIIDKINDFQLFIVYQPNHRFKLLLNKLKTSNGNYFTVIGAKTNLNFINNTSEVYDHDITNQREDYQAVLNSNYHPFIIDDIGFESFPPLQSHYGSIKFKQPVDVLLNKSVHKVSTDDPLLVTFETQGRREAVLLGENIWKWRAHSYLENQSFQEFDDFLGKLVQYLASNKQKSRLNLDYNSFYEGNNHVVIKADFFDKNYVFDARETLHITVTNKVSELSKTFPLVLKNNHFEVDLSGLEAAEYQFTVKATNEKISKSGSFEILEYNVEQQFLNANVSKMKQLATNSSGTPYFMGNSEGIINEILADNRYQAIQKSTKNTIPLVDWKYLLAIIASSLGLEWFLRKYNGLI</sequence>
<dbReference type="SUPFAM" id="SSF53300">
    <property type="entry name" value="vWA-like"/>
    <property type="match status" value="1"/>
</dbReference>
<evidence type="ECO:0000313" key="3">
    <source>
        <dbReference type="Proteomes" id="UP000441333"/>
    </source>
</evidence>
<comment type="caution">
    <text evidence="2">The sequence shown here is derived from an EMBL/GenBank/DDBJ whole genome shotgun (WGS) entry which is preliminary data.</text>
</comment>
<dbReference type="EMBL" id="WAAT01000004">
    <property type="protein sequence ID" value="KAB1071303.1"/>
    <property type="molecule type" value="Genomic_DNA"/>
</dbReference>
<dbReference type="Proteomes" id="UP000441333">
    <property type="component" value="Unassembled WGS sequence"/>
</dbReference>
<keyword evidence="1" id="KW-0812">Transmembrane</keyword>
<evidence type="ECO:0000256" key="1">
    <source>
        <dbReference type="SAM" id="Phobius"/>
    </source>
</evidence>
<keyword evidence="3" id="KW-1185">Reference proteome</keyword>
<feature type="transmembrane region" description="Helical" evidence="1">
    <location>
        <begin position="34"/>
        <end position="54"/>
    </location>
</feature>
<organism evidence="2 3">
    <name type="scientific">Pseudotamlana haliotis</name>
    <dbReference type="NCBI Taxonomy" id="2614804"/>
    <lineage>
        <taxon>Bacteria</taxon>
        <taxon>Pseudomonadati</taxon>
        <taxon>Bacteroidota</taxon>
        <taxon>Flavobacteriia</taxon>
        <taxon>Flavobacteriales</taxon>
        <taxon>Flavobacteriaceae</taxon>
        <taxon>Pseudotamlana</taxon>
    </lineage>
</organism>
<name>A0A6N6MME8_9FLAO</name>
<dbReference type="InterPro" id="IPR036465">
    <property type="entry name" value="vWFA_dom_sf"/>
</dbReference>
<feature type="transmembrane region" description="Helical" evidence="1">
    <location>
        <begin position="6"/>
        <end position="25"/>
    </location>
</feature>
<keyword evidence="1" id="KW-1133">Transmembrane helix</keyword>
<accession>A0A6N6MME8</accession>